<reference evidence="1 2" key="1">
    <citation type="submission" date="2018-12" db="EMBL/GenBank/DDBJ databases">
        <title>Genome sequencing of Prevotella sp. KCOM 3155 (= JS262).</title>
        <authorList>
            <person name="Kook J.-K."/>
            <person name="Park S.-N."/>
            <person name="Lim Y.K."/>
        </authorList>
    </citation>
    <scope>NUCLEOTIDE SEQUENCE [LARGE SCALE GENOMIC DNA]</scope>
    <source>
        <strain evidence="1 2">KCOM 3155</strain>
    </source>
</reference>
<gene>
    <name evidence="1" type="ORF">EHV08_10345</name>
</gene>
<evidence type="ECO:0000313" key="1">
    <source>
        <dbReference type="EMBL" id="RUL60101.1"/>
    </source>
</evidence>
<dbReference type="OrthoDB" id="1079180at2"/>
<protein>
    <submittedName>
        <fullName evidence="1">Uncharacterized protein</fullName>
    </submittedName>
</protein>
<dbReference type="EMBL" id="RYYU01000001">
    <property type="protein sequence ID" value="RUL60101.1"/>
    <property type="molecule type" value="Genomic_DNA"/>
</dbReference>
<sequence length="139" mass="16506">MNQILVSFYKDAFSSLHCSICKGKVNVAKPLLLLSIIELIGDGVQSNRFEIQSIKEKYEELQKQYAAITPYQYPLYFLENEEFFHLKWKKTRIKTHTPSAKLIRENIEYAFLDNALWDLLQEQQMREDFHTLVINNFLK</sequence>
<organism evidence="1 2">
    <name type="scientific">Prevotella koreensis</name>
    <dbReference type="NCBI Taxonomy" id="2490854"/>
    <lineage>
        <taxon>Bacteria</taxon>
        <taxon>Pseudomonadati</taxon>
        <taxon>Bacteroidota</taxon>
        <taxon>Bacteroidia</taxon>
        <taxon>Bacteroidales</taxon>
        <taxon>Prevotellaceae</taxon>
        <taxon>Prevotella</taxon>
    </lineage>
</organism>
<dbReference type="Proteomes" id="UP000278983">
    <property type="component" value="Unassembled WGS sequence"/>
</dbReference>
<name>A0A432LMK8_9BACT</name>
<dbReference type="AlphaFoldDB" id="A0A432LMK8"/>
<evidence type="ECO:0000313" key="2">
    <source>
        <dbReference type="Proteomes" id="UP000278983"/>
    </source>
</evidence>
<accession>A0A432LMK8</accession>
<dbReference type="RefSeq" id="WP_126679194.1">
    <property type="nucleotide sequence ID" value="NZ_RYYU01000001.1"/>
</dbReference>
<proteinExistence type="predicted"/>
<keyword evidence="2" id="KW-1185">Reference proteome</keyword>
<comment type="caution">
    <text evidence="1">The sequence shown here is derived from an EMBL/GenBank/DDBJ whole genome shotgun (WGS) entry which is preliminary data.</text>
</comment>